<organism evidence="2 3">
    <name type="scientific">Rhodocyclus tenuis</name>
    <name type="common">Rhodospirillum tenue</name>
    <dbReference type="NCBI Taxonomy" id="1066"/>
    <lineage>
        <taxon>Bacteria</taxon>
        <taxon>Pseudomonadati</taxon>
        <taxon>Pseudomonadota</taxon>
        <taxon>Betaproteobacteria</taxon>
        <taxon>Rhodocyclales</taxon>
        <taxon>Rhodocyclaceae</taxon>
        <taxon>Rhodocyclus</taxon>
    </lineage>
</organism>
<comment type="caution">
    <text evidence="2">The sequence shown here is derived from an EMBL/GenBank/DDBJ whole genome shotgun (WGS) entry which is preliminary data.</text>
</comment>
<keyword evidence="1" id="KW-0732">Signal</keyword>
<protein>
    <submittedName>
        <fullName evidence="2">DUF4390 domain-containing protein</fullName>
    </submittedName>
</protein>
<reference evidence="2 3" key="1">
    <citation type="submission" date="2019-10" db="EMBL/GenBank/DDBJ databases">
        <title>Whole-genome sequence of the purple nonsulfur photosynthetic bacterium Rhodocyclus tenuis.</title>
        <authorList>
            <person name="Kyndt J.A."/>
            <person name="Meyer T.E."/>
        </authorList>
    </citation>
    <scope>NUCLEOTIDE SEQUENCE [LARGE SCALE GENOMIC DNA]</scope>
    <source>
        <strain evidence="2 3">DSM 110</strain>
    </source>
</reference>
<evidence type="ECO:0000313" key="3">
    <source>
        <dbReference type="Proteomes" id="UP000480275"/>
    </source>
</evidence>
<accession>A0A6L5JX42</accession>
<dbReference type="Pfam" id="PF14334">
    <property type="entry name" value="DUF4390"/>
    <property type="match status" value="1"/>
</dbReference>
<sequence>MPCCGRLLRSLLAGSALFFFTAAAQAVAPGEIELRNPQLSATDEGWSASADCVFDFNPRLEEAVTRGVVLYFVADFELSRARWYWLDERVVSRSQTFRLSYHALTRQYWLSTGALHQNFATLDEALRMLSRLRNWQVIDRNSVRSDETYLASLRIRLDLSQMPKTFQVSALANRDWSLASDWVRWSFSPADTR</sequence>
<feature type="signal peptide" evidence="1">
    <location>
        <begin position="1"/>
        <end position="26"/>
    </location>
</feature>
<proteinExistence type="predicted"/>
<dbReference type="AlphaFoldDB" id="A0A6L5JX42"/>
<dbReference type="InterPro" id="IPR025500">
    <property type="entry name" value="DUF4390"/>
</dbReference>
<name>A0A6L5JX42_RHOTE</name>
<evidence type="ECO:0000313" key="2">
    <source>
        <dbReference type="EMBL" id="MQY51789.1"/>
    </source>
</evidence>
<dbReference type="OrthoDB" id="5298153at2"/>
<feature type="chain" id="PRO_5026989705" evidence="1">
    <location>
        <begin position="27"/>
        <end position="193"/>
    </location>
</feature>
<evidence type="ECO:0000256" key="1">
    <source>
        <dbReference type="SAM" id="SignalP"/>
    </source>
</evidence>
<dbReference type="Proteomes" id="UP000480275">
    <property type="component" value="Unassembled WGS sequence"/>
</dbReference>
<dbReference type="EMBL" id="WIXJ01000005">
    <property type="protein sequence ID" value="MQY51789.1"/>
    <property type="molecule type" value="Genomic_DNA"/>
</dbReference>
<gene>
    <name evidence="2" type="ORF">GHK24_08380</name>
</gene>